<dbReference type="PROSITE" id="PS50089">
    <property type="entry name" value="ZF_RING_2"/>
    <property type="match status" value="2"/>
</dbReference>
<keyword evidence="9" id="KW-1185">Reference proteome</keyword>
<evidence type="ECO:0000256" key="3">
    <source>
        <dbReference type="ARBA" id="ARBA00022833"/>
    </source>
</evidence>
<evidence type="ECO:0000259" key="6">
    <source>
        <dbReference type="PROSITE" id="PS50089"/>
    </source>
</evidence>
<gene>
    <name evidence="8" type="ORF">P5673_000590</name>
</gene>
<dbReference type="Pfam" id="PF13923">
    <property type="entry name" value="zf-C3HC4_2"/>
    <property type="match status" value="1"/>
</dbReference>
<accession>A0AAD9R7E7</accession>
<evidence type="ECO:0000256" key="2">
    <source>
        <dbReference type="ARBA" id="ARBA00022771"/>
    </source>
</evidence>
<dbReference type="Gene3D" id="2.30.130.40">
    <property type="entry name" value="LON domain-like"/>
    <property type="match status" value="1"/>
</dbReference>
<dbReference type="SUPFAM" id="SSF88697">
    <property type="entry name" value="PUA domain-like"/>
    <property type="match status" value="1"/>
</dbReference>
<dbReference type="InterPro" id="IPR013083">
    <property type="entry name" value="Znf_RING/FYVE/PHD"/>
</dbReference>
<dbReference type="CDD" id="cd16514">
    <property type="entry name" value="RING-HC_LONFs_rpt2"/>
    <property type="match status" value="1"/>
</dbReference>
<dbReference type="InterPro" id="IPR003111">
    <property type="entry name" value="Lon_prtase_N"/>
</dbReference>
<dbReference type="PANTHER" id="PTHR23327">
    <property type="entry name" value="RING FINGER PROTEIN 127"/>
    <property type="match status" value="1"/>
</dbReference>
<dbReference type="EMBL" id="JARQWQ010000001">
    <property type="protein sequence ID" value="KAK2574425.1"/>
    <property type="molecule type" value="Genomic_DNA"/>
</dbReference>
<dbReference type="Pfam" id="PF13445">
    <property type="entry name" value="zf-RING_UBOX"/>
    <property type="match status" value="1"/>
</dbReference>
<reference evidence="8" key="2">
    <citation type="journal article" date="2023" name="Science">
        <title>Genomic signatures of disease resistance in endangered staghorn corals.</title>
        <authorList>
            <person name="Vollmer S.V."/>
            <person name="Selwyn J.D."/>
            <person name="Despard B.A."/>
            <person name="Roesel C.L."/>
        </authorList>
    </citation>
    <scope>NUCLEOTIDE SEQUENCE</scope>
    <source>
        <strain evidence="8">K2</strain>
    </source>
</reference>
<dbReference type="InterPro" id="IPR011990">
    <property type="entry name" value="TPR-like_helical_dom_sf"/>
</dbReference>
<dbReference type="Gene3D" id="3.30.40.10">
    <property type="entry name" value="Zinc/RING finger domain, C3HC4 (zinc finger)"/>
    <property type="match status" value="2"/>
</dbReference>
<evidence type="ECO:0000256" key="5">
    <source>
        <dbReference type="SAM" id="MobiDB-lite"/>
    </source>
</evidence>
<dbReference type="PROSITE" id="PS00518">
    <property type="entry name" value="ZF_RING_1"/>
    <property type="match status" value="2"/>
</dbReference>
<dbReference type="SUPFAM" id="SSF57850">
    <property type="entry name" value="RING/U-box"/>
    <property type="match status" value="2"/>
</dbReference>
<dbReference type="InterPro" id="IPR017907">
    <property type="entry name" value="Znf_RING_CS"/>
</dbReference>
<dbReference type="PANTHER" id="PTHR23327:SF42">
    <property type="entry name" value="LON PEPTIDASE N-TERMINAL DOMAIN AND RING FINGER PROTEIN C14F5.10C"/>
    <property type="match status" value="1"/>
</dbReference>
<proteinExistence type="predicted"/>
<dbReference type="Proteomes" id="UP001249851">
    <property type="component" value="Unassembled WGS sequence"/>
</dbReference>
<dbReference type="InterPro" id="IPR015947">
    <property type="entry name" value="PUA-like_sf"/>
</dbReference>
<dbReference type="SMART" id="SM00464">
    <property type="entry name" value="LON"/>
    <property type="match status" value="1"/>
</dbReference>
<dbReference type="Pfam" id="PF02190">
    <property type="entry name" value="LON_substr_bdg"/>
    <property type="match status" value="1"/>
</dbReference>
<feature type="domain" description="RING-type" evidence="6">
    <location>
        <begin position="102"/>
        <end position="142"/>
    </location>
</feature>
<dbReference type="SMART" id="SM00184">
    <property type="entry name" value="RING"/>
    <property type="match status" value="2"/>
</dbReference>
<evidence type="ECO:0000256" key="4">
    <source>
        <dbReference type="PROSITE-ProRule" id="PRU00175"/>
    </source>
</evidence>
<evidence type="ECO:0000256" key="1">
    <source>
        <dbReference type="ARBA" id="ARBA00022723"/>
    </source>
</evidence>
<dbReference type="GO" id="GO:0061630">
    <property type="term" value="F:ubiquitin protein ligase activity"/>
    <property type="evidence" value="ECO:0007669"/>
    <property type="project" value="TreeGrafter"/>
</dbReference>
<keyword evidence="3" id="KW-0862">Zinc</keyword>
<feature type="region of interest" description="Disordered" evidence="5">
    <location>
        <begin position="333"/>
        <end position="375"/>
    </location>
</feature>
<dbReference type="GO" id="GO:0008270">
    <property type="term" value="F:zinc ion binding"/>
    <property type="evidence" value="ECO:0007669"/>
    <property type="project" value="UniProtKB-KW"/>
</dbReference>
<evidence type="ECO:0000313" key="8">
    <source>
        <dbReference type="EMBL" id="KAK2574425.1"/>
    </source>
</evidence>
<reference evidence="8" key="1">
    <citation type="journal article" date="2023" name="G3 (Bethesda)">
        <title>Whole genome assembly and annotation of the endangered Caribbean coral Acropora cervicornis.</title>
        <authorList>
            <person name="Selwyn J.D."/>
            <person name="Vollmer S.V."/>
        </authorList>
    </citation>
    <scope>NUCLEOTIDE SEQUENCE</scope>
    <source>
        <strain evidence="8">K2</strain>
    </source>
</reference>
<evidence type="ECO:0000259" key="7">
    <source>
        <dbReference type="PROSITE" id="PS51787"/>
    </source>
</evidence>
<keyword evidence="2 4" id="KW-0863">Zinc-finger</keyword>
<dbReference type="InterPro" id="IPR001841">
    <property type="entry name" value="Znf_RING"/>
</dbReference>
<feature type="domain" description="Lon N-terminal" evidence="7">
    <location>
        <begin position="484"/>
        <end position="694"/>
    </location>
</feature>
<protein>
    <submittedName>
        <fullName evidence="8">LON peptidase N-terminal domain and RING finger protein 3</fullName>
    </submittedName>
</protein>
<dbReference type="InterPro" id="IPR027370">
    <property type="entry name" value="Znf-RING_euk"/>
</dbReference>
<dbReference type="InterPro" id="IPR046336">
    <property type="entry name" value="Lon_prtase_N_sf"/>
</dbReference>
<dbReference type="Gene3D" id="1.25.40.10">
    <property type="entry name" value="Tetratricopeptide repeat domain"/>
    <property type="match status" value="1"/>
</dbReference>
<dbReference type="SUPFAM" id="SSF48452">
    <property type="entry name" value="TPR-like"/>
    <property type="match status" value="1"/>
</dbReference>
<evidence type="ECO:0000313" key="9">
    <source>
        <dbReference type="Proteomes" id="UP001249851"/>
    </source>
</evidence>
<sequence length="697" mass="80587">MTEPSREIQRFNSVWKRSQRRNSVSSADERSSDRKCSLSSRRARNTLDDCLQVPLTAKQCKFEMNWTCEKDIARALIDLQKEALQRETQTSSVNCEKKFLHCPVCRCFYVFPVTLSCGHTLCKTCIWLGNGDQNSQIDCRQCGVRNVTNRLSVNVLITRLIQKLFPGEYEREVRKLENIQRERVPGTERAKLVASLTDILEISPDNFKALKWRSRAYLEMEKYQQALEDANKACVLRPFLPSVFYLRGLILVAIDSYERAAFSFARCVALDASSLGLPQLLTCLTKILSSESPYHETFWEQFATLNSVQMTTNRCKLSLERLFNDSIGNADKSEKRKRKRSNVDEAIGSSADSVEKKSGGKRSFQEAAASENKWDEQPRSKFRKLSRHGNQLITKEDLECKICYSILYQAITTDCGHTFCRDCLKRSLDFRPECPYCRQSLDCRVISHTAITFEVKEAVEDMFHEEYTEREQSFTDEEANWKRVGVDESTEVPVFVCMLAVPSLKYPLHIFETRYRLMIRKSYELGTRMFGMCTTDEEMGFSEYGTMLFIDNMELLPDGRSIVQTTATRRFQVMSRSMRDGYNTAMVRWLEDEAVPKPFNVEVRHLDILRVDCRKHLDLWFSGLTELQQECVTNAIGPIPNDPEKLEYSSNGPSWLWWALAAIPLQDRAKLIILSMTSLEERLRSLRRFLALLVSNR</sequence>
<keyword evidence="1" id="KW-0479">Metal-binding</keyword>
<feature type="domain" description="RING-type" evidence="6">
    <location>
        <begin position="400"/>
        <end position="438"/>
    </location>
</feature>
<dbReference type="AlphaFoldDB" id="A0AAD9R7E7"/>
<dbReference type="PROSITE" id="PS51787">
    <property type="entry name" value="LON_N"/>
    <property type="match status" value="1"/>
</dbReference>
<comment type="caution">
    <text evidence="8">The sequence shown here is derived from an EMBL/GenBank/DDBJ whole genome shotgun (WGS) entry which is preliminary data.</text>
</comment>
<dbReference type="GO" id="GO:0005737">
    <property type="term" value="C:cytoplasm"/>
    <property type="evidence" value="ECO:0007669"/>
    <property type="project" value="UniProtKB-ARBA"/>
</dbReference>
<organism evidence="8 9">
    <name type="scientific">Acropora cervicornis</name>
    <name type="common">Staghorn coral</name>
    <dbReference type="NCBI Taxonomy" id="6130"/>
    <lineage>
        <taxon>Eukaryota</taxon>
        <taxon>Metazoa</taxon>
        <taxon>Cnidaria</taxon>
        <taxon>Anthozoa</taxon>
        <taxon>Hexacorallia</taxon>
        <taxon>Scleractinia</taxon>
        <taxon>Astrocoeniina</taxon>
        <taxon>Acroporidae</taxon>
        <taxon>Acropora</taxon>
    </lineage>
</organism>
<name>A0AAD9R7E7_ACRCE</name>